<gene>
    <name evidence="2" type="ORF">QFZ56_005805</name>
</gene>
<keyword evidence="3" id="KW-1185">Reference proteome</keyword>
<protein>
    <submittedName>
        <fullName evidence="2">Uncharacterized protein</fullName>
    </submittedName>
</protein>
<feature type="region of interest" description="Disordered" evidence="1">
    <location>
        <begin position="1"/>
        <end position="34"/>
    </location>
</feature>
<comment type="caution">
    <text evidence="2">The sequence shown here is derived from an EMBL/GenBank/DDBJ whole genome shotgun (WGS) entry which is preliminary data.</text>
</comment>
<evidence type="ECO:0000256" key="1">
    <source>
        <dbReference type="SAM" id="MobiDB-lite"/>
    </source>
</evidence>
<evidence type="ECO:0000313" key="3">
    <source>
        <dbReference type="Proteomes" id="UP001243364"/>
    </source>
</evidence>
<feature type="compositionally biased region" description="Gly residues" evidence="1">
    <location>
        <begin position="1"/>
        <end position="12"/>
    </location>
</feature>
<sequence>MCGGQLMRGGLGSDDPAGVRNAGREGLPGGRNGS</sequence>
<dbReference type="EMBL" id="JAUSYA010000001">
    <property type="protein sequence ID" value="MDQ0686842.1"/>
    <property type="molecule type" value="Genomic_DNA"/>
</dbReference>
<accession>A0ABU0Q846</accession>
<evidence type="ECO:0000313" key="2">
    <source>
        <dbReference type="EMBL" id="MDQ0686842.1"/>
    </source>
</evidence>
<reference evidence="2 3" key="1">
    <citation type="submission" date="2023-07" db="EMBL/GenBank/DDBJ databases">
        <title>Comparative genomics of wheat-associated soil bacteria to identify genetic determinants of phenazine resistance.</title>
        <authorList>
            <person name="Mouncey N."/>
        </authorList>
    </citation>
    <scope>NUCLEOTIDE SEQUENCE [LARGE SCALE GENOMIC DNA]</scope>
    <source>
        <strain evidence="2 3">W4I19-2</strain>
    </source>
</reference>
<organism evidence="2 3">
    <name type="scientific">Streptomyces achromogenes</name>
    <dbReference type="NCBI Taxonomy" id="67255"/>
    <lineage>
        <taxon>Bacteria</taxon>
        <taxon>Bacillati</taxon>
        <taxon>Actinomycetota</taxon>
        <taxon>Actinomycetes</taxon>
        <taxon>Kitasatosporales</taxon>
        <taxon>Streptomycetaceae</taxon>
        <taxon>Streptomyces</taxon>
    </lineage>
</organism>
<dbReference type="Proteomes" id="UP001243364">
    <property type="component" value="Unassembled WGS sequence"/>
</dbReference>
<name>A0ABU0Q846_STRAH</name>
<proteinExistence type="predicted"/>